<evidence type="ECO:0000313" key="4">
    <source>
        <dbReference type="EMBL" id="ANN74216.1"/>
    </source>
</evidence>
<dbReference type="RefSeq" id="WP_066672264.1">
    <property type="nucleotide sequence ID" value="NZ_CP016171.1"/>
</dbReference>
<protein>
    <recommendedName>
        <fullName evidence="6">Aminotransferase class III</fullName>
    </recommendedName>
</protein>
<organism evidence="4 5">
    <name type="scientific">Bordetella bronchialis</name>
    <dbReference type="NCBI Taxonomy" id="463025"/>
    <lineage>
        <taxon>Bacteria</taxon>
        <taxon>Pseudomonadati</taxon>
        <taxon>Pseudomonadota</taxon>
        <taxon>Betaproteobacteria</taxon>
        <taxon>Burkholderiales</taxon>
        <taxon>Alcaligenaceae</taxon>
        <taxon>Bordetella</taxon>
    </lineage>
</organism>
<keyword evidence="2 3" id="KW-0663">Pyridoxal phosphate</keyword>
<evidence type="ECO:0000256" key="2">
    <source>
        <dbReference type="ARBA" id="ARBA00022898"/>
    </source>
</evidence>
<dbReference type="SUPFAM" id="SSF53383">
    <property type="entry name" value="PLP-dependent transferases"/>
    <property type="match status" value="1"/>
</dbReference>
<name>A0A193G444_9BORD</name>
<dbReference type="InterPro" id="IPR015422">
    <property type="entry name" value="PyrdxlP-dep_Trfase_small"/>
</dbReference>
<dbReference type="InterPro" id="IPR005814">
    <property type="entry name" value="Aminotrans_3"/>
</dbReference>
<dbReference type="STRING" id="463025.BAU08_25215"/>
<dbReference type="Pfam" id="PF00202">
    <property type="entry name" value="Aminotran_3"/>
    <property type="match status" value="1"/>
</dbReference>
<dbReference type="AlphaFoldDB" id="A0A193G444"/>
<dbReference type="Gene3D" id="3.90.1150.10">
    <property type="entry name" value="Aspartate Aminotransferase, domain 1"/>
    <property type="match status" value="1"/>
</dbReference>
<evidence type="ECO:0000313" key="5">
    <source>
        <dbReference type="Proteomes" id="UP000092213"/>
    </source>
</evidence>
<dbReference type="PANTHER" id="PTHR45688">
    <property type="match status" value="1"/>
</dbReference>
<evidence type="ECO:0000256" key="1">
    <source>
        <dbReference type="ARBA" id="ARBA00008954"/>
    </source>
</evidence>
<dbReference type="PIRSF" id="PIRSF000521">
    <property type="entry name" value="Transaminase_4ab_Lys_Orn"/>
    <property type="match status" value="1"/>
</dbReference>
<accession>A0A193G444</accession>
<dbReference type="Proteomes" id="UP000092213">
    <property type="component" value="Chromosome"/>
</dbReference>
<evidence type="ECO:0008006" key="6">
    <source>
        <dbReference type="Google" id="ProtNLM"/>
    </source>
</evidence>
<dbReference type="GO" id="GO:0030170">
    <property type="term" value="F:pyridoxal phosphate binding"/>
    <property type="evidence" value="ECO:0007669"/>
    <property type="project" value="InterPro"/>
</dbReference>
<dbReference type="GO" id="GO:0008483">
    <property type="term" value="F:transaminase activity"/>
    <property type="evidence" value="ECO:0007669"/>
    <property type="project" value="InterPro"/>
</dbReference>
<comment type="similarity">
    <text evidence="1 3">Belongs to the class-III pyridoxal-phosphate-dependent aminotransferase family.</text>
</comment>
<proteinExistence type="inferred from homology"/>
<gene>
    <name evidence="4" type="ORF">BAU08_25215</name>
</gene>
<evidence type="ECO:0000256" key="3">
    <source>
        <dbReference type="RuleBase" id="RU003560"/>
    </source>
</evidence>
<sequence length="459" mass="48251">MDAYEWQEAVDRWTIPAAAWRSATPMRPAVARAQGPVVHDTAGRRYLDFGASPAAAVLGHNHPRYVEAVKRRLHTIGGDAFPDADALRLHCRLGEILTPPLQKSLLLPHGEAAWRVAAGIARRVTGGTDIVSVSALHDGDLRFAVGAPAGVPGQSRAATPVPAVASNRGPAACPDLSQCVCGMTGADRSCPWAKFDAALRACTRRPAALFMAPFGGGAFGARPGCARLLRRLCHQHGMLLVVDESATGYGRTGRMWGHQHDDIVPDILIASARFGAGLAIDAVCTAPDIADQLSASHLPELDCTWHDPVACAAAATAIDIVLEEDLVPRALGIGEHLKTRLGAIAADKPLIRAIHGRGTMYTVELGAAAHDGADPRTLVRDIVLACRDKGLLLESAARGVPARMLRVAPPMVSTESQVDEGLDILDAVLRDMARAFDPAVAAAVRSESPAELSGLSGCP</sequence>
<reference evidence="4 5" key="1">
    <citation type="submission" date="2016-06" db="EMBL/GenBank/DDBJ databases">
        <title>Complete genome sequences of Bordetella bronchialis and Bordetella flabilis.</title>
        <authorList>
            <person name="LiPuma J.J."/>
            <person name="Spilker T."/>
        </authorList>
    </citation>
    <scope>NUCLEOTIDE SEQUENCE [LARGE SCALE GENOMIC DNA]</scope>
    <source>
        <strain evidence="4 5">AU17976</strain>
    </source>
</reference>
<dbReference type="Gene3D" id="3.40.640.10">
    <property type="entry name" value="Type I PLP-dependent aspartate aminotransferase-like (Major domain)"/>
    <property type="match status" value="1"/>
</dbReference>
<dbReference type="PANTHER" id="PTHR45688:SF13">
    <property type="entry name" value="ALANINE--GLYOXYLATE AMINOTRANSFERASE 2-LIKE"/>
    <property type="match status" value="1"/>
</dbReference>
<dbReference type="InterPro" id="IPR015424">
    <property type="entry name" value="PyrdxlP-dep_Trfase"/>
</dbReference>
<dbReference type="InterPro" id="IPR015421">
    <property type="entry name" value="PyrdxlP-dep_Trfase_major"/>
</dbReference>
<dbReference type="EMBL" id="CP016171">
    <property type="protein sequence ID" value="ANN74216.1"/>
    <property type="molecule type" value="Genomic_DNA"/>
</dbReference>